<dbReference type="InterPro" id="IPR000742">
    <property type="entry name" value="EGF"/>
</dbReference>
<dbReference type="InterPro" id="IPR050372">
    <property type="entry name" value="Neurexin-related_CASP"/>
</dbReference>
<dbReference type="PANTHER" id="PTHR15036:SF85">
    <property type="entry name" value="SP2353, ISOFORM A"/>
    <property type="match status" value="1"/>
</dbReference>
<dbReference type="OrthoDB" id="6275838at2759"/>
<dbReference type="InterPro" id="IPR001791">
    <property type="entry name" value="Laminin_G"/>
</dbReference>
<keyword evidence="6" id="KW-1185">Reference proteome</keyword>
<accession>A0A0R3PFK7</accession>
<feature type="domain" description="Laminin G" evidence="3">
    <location>
        <begin position="25"/>
        <end position="220"/>
    </location>
</feature>
<feature type="domain" description="EGF-like" evidence="4">
    <location>
        <begin position="216"/>
        <end position="261"/>
    </location>
</feature>
<reference evidence="7" key="1">
    <citation type="submission" date="2017-02" db="UniProtKB">
        <authorList>
            <consortium name="WormBaseParasite"/>
        </authorList>
    </citation>
    <scope>IDENTIFICATION</scope>
</reference>
<evidence type="ECO:0000256" key="1">
    <source>
        <dbReference type="ARBA" id="ARBA00023157"/>
    </source>
</evidence>
<dbReference type="PROSITE" id="PS50026">
    <property type="entry name" value="EGF_3"/>
    <property type="match status" value="1"/>
</dbReference>
<organism evidence="7">
    <name type="scientific">Angiostrongylus costaricensis</name>
    <name type="common">Nematode worm</name>
    <dbReference type="NCBI Taxonomy" id="334426"/>
    <lineage>
        <taxon>Eukaryota</taxon>
        <taxon>Metazoa</taxon>
        <taxon>Ecdysozoa</taxon>
        <taxon>Nematoda</taxon>
        <taxon>Chromadorea</taxon>
        <taxon>Rhabditida</taxon>
        <taxon>Rhabditina</taxon>
        <taxon>Rhabditomorpha</taxon>
        <taxon>Strongyloidea</taxon>
        <taxon>Metastrongylidae</taxon>
        <taxon>Angiostrongylus</taxon>
    </lineage>
</organism>
<gene>
    <name evidence="5" type="ORF">ACOC_LOCUS2976</name>
</gene>
<protein>
    <submittedName>
        <fullName evidence="7">LAM_G_DOMAIN domain-containing protein</fullName>
    </submittedName>
</protein>
<sequence length="404" mass="45466">MMVYYDTGGLLAVTLTFIDVHSVATIILSGAPNSYARYPKWVHSFENSLSFEFKTKQSHGLLLYTDDGAVNGNFYSISISDGRIQLDFRLGDNANDFGSRRLVNTIRIEEVRVDDNRWHSLALFQSWENVKLELDASLVFKILNQRSFIFGDILKNSDVFVGGVPQDTHVFPVMSSPLRRYARHLAANIRNIVYRLYPQGVTSPQLLDAHGARQNEDDYCRSTGFSGREQFVCHNGGQCYSTNEGPKCDCALTDYEGKNCEIENMDSELTFSGQEWIGYDVSATSAGILKAKAENFSVSFKTVHGSAMIFYAGAEKVNEISSLNFLSRTDMNYMQLYLEEGALIASSKFSGSEPRLVRIFNVLPRARFDDDSWHTVSMQRTLQMVGFLGVLTYFYSTTTNGIFP</sequence>
<dbReference type="CDD" id="cd00110">
    <property type="entry name" value="LamG"/>
    <property type="match status" value="1"/>
</dbReference>
<dbReference type="Proteomes" id="UP000267027">
    <property type="component" value="Unassembled WGS sequence"/>
</dbReference>
<dbReference type="PANTHER" id="PTHR15036">
    <property type="entry name" value="PIKACHURIN-LIKE PROTEIN"/>
    <property type="match status" value="1"/>
</dbReference>
<dbReference type="STRING" id="334426.A0A0R3PFK7"/>
<dbReference type="Gene3D" id="2.60.120.200">
    <property type="match status" value="2"/>
</dbReference>
<dbReference type="InterPro" id="IPR013320">
    <property type="entry name" value="ConA-like_dom_sf"/>
</dbReference>
<proteinExistence type="predicted"/>
<dbReference type="AlphaFoldDB" id="A0A0R3PFK7"/>
<dbReference type="Gene3D" id="2.10.25.10">
    <property type="entry name" value="Laminin"/>
    <property type="match status" value="1"/>
</dbReference>
<dbReference type="CDD" id="cd00054">
    <property type="entry name" value="EGF_CA"/>
    <property type="match status" value="1"/>
</dbReference>
<reference evidence="5 6" key="2">
    <citation type="submission" date="2018-11" db="EMBL/GenBank/DDBJ databases">
        <authorList>
            <consortium name="Pathogen Informatics"/>
        </authorList>
    </citation>
    <scope>NUCLEOTIDE SEQUENCE [LARGE SCALE GENOMIC DNA]</scope>
    <source>
        <strain evidence="5 6">Costa Rica</strain>
    </source>
</reference>
<evidence type="ECO:0000259" key="3">
    <source>
        <dbReference type="PROSITE" id="PS50025"/>
    </source>
</evidence>
<dbReference type="GO" id="GO:0016020">
    <property type="term" value="C:membrane"/>
    <property type="evidence" value="ECO:0007669"/>
    <property type="project" value="UniProtKB-SubCell"/>
</dbReference>
<dbReference type="PROSITE" id="PS50025">
    <property type="entry name" value="LAM_G_DOMAIN"/>
    <property type="match status" value="2"/>
</dbReference>
<dbReference type="EMBL" id="UYYA01000733">
    <property type="protein sequence ID" value="VDM54561.1"/>
    <property type="molecule type" value="Genomic_DNA"/>
</dbReference>
<feature type="domain" description="Laminin G" evidence="3">
    <location>
        <begin position="266"/>
        <end position="404"/>
    </location>
</feature>
<name>A0A0R3PFK7_ANGCS</name>
<dbReference type="Pfam" id="PF02210">
    <property type="entry name" value="Laminin_G_2"/>
    <property type="match status" value="2"/>
</dbReference>
<comment type="caution">
    <text evidence="2">Lacks conserved residue(s) required for the propagation of feature annotation.</text>
</comment>
<dbReference type="SMART" id="SM00282">
    <property type="entry name" value="LamG"/>
    <property type="match status" value="1"/>
</dbReference>
<dbReference type="SUPFAM" id="SSF49899">
    <property type="entry name" value="Concanavalin A-like lectins/glucanases"/>
    <property type="match status" value="2"/>
</dbReference>
<dbReference type="WBParaSite" id="ACOC_0000297501-mRNA-1">
    <property type="protein sequence ID" value="ACOC_0000297501-mRNA-1"/>
    <property type="gene ID" value="ACOC_0000297501"/>
</dbReference>
<evidence type="ECO:0000259" key="4">
    <source>
        <dbReference type="PROSITE" id="PS50026"/>
    </source>
</evidence>
<evidence type="ECO:0000313" key="5">
    <source>
        <dbReference type="EMBL" id="VDM54561.1"/>
    </source>
</evidence>
<evidence type="ECO:0000313" key="7">
    <source>
        <dbReference type="WBParaSite" id="ACOC_0000297501-mRNA-1"/>
    </source>
</evidence>
<evidence type="ECO:0000313" key="6">
    <source>
        <dbReference type="Proteomes" id="UP000267027"/>
    </source>
</evidence>
<keyword evidence="1" id="KW-1015">Disulfide bond</keyword>
<keyword evidence="2" id="KW-0245">EGF-like domain</keyword>
<dbReference type="OMA" id="HIMIELY"/>
<evidence type="ECO:0000256" key="2">
    <source>
        <dbReference type="PROSITE-ProRule" id="PRU00076"/>
    </source>
</evidence>